<comment type="caution">
    <text evidence="1">The sequence shown here is derived from an EMBL/GenBank/DDBJ whole genome shotgun (WGS) entry which is preliminary data.</text>
</comment>
<reference evidence="1 2" key="2">
    <citation type="submission" date="2015-09" db="EMBL/GenBank/DDBJ databases">
        <title>Draft genome sequence of Xanthomonas oryzae pv. USA str. X11-5A.</title>
        <authorList>
            <person name="Knight B.M."/>
            <person name="Roberts D.P."/>
            <person name="Lin D."/>
            <person name="Hari K."/>
            <person name="Fletcher J."/>
            <person name="Melcher U."/>
            <person name="Blagden T."/>
            <person name="Winegar R.A."/>
        </authorList>
    </citation>
    <scope>NUCLEOTIDE SEQUENCE [LARGE SCALE GENOMIC DNA]</scope>
    <source>
        <strain evidence="1 2">X11-5A</strain>
    </source>
</reference>
<organism evidence="1 2">
    <name type="scientific">Xanthomonas oryzae</name>
    <dbReference type="NCBI Taxonomy" id="347"/>
    <lineage>
        <taxon>Bacteria</taxon>
        <taxon>Pseudomonadati</taxon>
        <taxon>Pseudomonadota</taxon>
        <taxon>Gammaproteobacteria</taxon>
        <taxon>Lysobacterales</taxon>
        <taxon>Lysobacteraceae</taxon>
        <taxon>Xanthomonas</taxon>
    </lineage>
</organism>
<evidence type="ECO:0000313" key="1">
    <source>
        <dbReference type="EMBL" id="KOR45140.1"/>
    </source>
</evidence>
<name>A0AAP0ZLD6_9XANT</name>
<dbReference type="Proteomes" id="UP000036790">
    <property type="component" value="Unassembled WGS sequence"/>
</dbReference>
<proteinExistence type="predicted"/>
<evidence type="ECO:0000313" key="2">
    <source>
        <dbReference type="Proteomes" id="UP000036790"/>
    </source>
</evidence>
<accession>A0AAP0ZLD6</accession>
<sequence length="132" mass="14808">MARLCIWRLLLEQHRQIRFLVFGKSLPAVQRVNVAEYILGARLISGLQHRFAFGHQHKMVWVVVHQCHHLDPVAHVALVVQVGVILYEARGETLRGIIPVLLGLGDQRPGMSSQGERFRQGAAAKHLCGLLP</sequence>
<protein>
    <submittedName>
        <fullName evidence="1">Uncharacterized protein</fullName>
    </submittedName>
</protein>
<dbReference type="AlphaFoldDB" id="A0AAP0ZLD6"/>
<dbReference type="EMBL" id="LHUJ01000166">
    <property type="protein sequence ID" value="KOR45140.1"/>
    <property type="molecule type" value="Genomic_DNA"/>
</dbReference>
<gene>
    <name evidence="1" type="ORF">ADT25_09230</name>
</gene>
<reference evidence="1 2" key="1">
    <citation type="submission" date="2015-07" db="EMBL/GenBank/DDBJ databases">
        <authorList>
            <consortium name="Consortium for Microbial Forensics and Genomics (microFORGE)"/>
            <person name="Knight B.M."/>
            <person name="Roberts D.P."/>
            <person name="Lin D."/>
            <person name="Hari K."/>
            <person name="Fletcher J."/>
            <person name="Melcher U."/>
            <person name="Blagden T."/>
            <person name="Winegar R.A."/>
        </authorList>
    </citation>
    <scope>NUCLEOTIDE SEQUENCE [LARGE SCALE GENOMIC DNA]</scope>
    <source>
        <strain evidence="1 2">X11-5A</strain>
    </source>
</reference>